<dbReference type="Gene3D" id="2.40.10.10">
    <property type="entry name" value="Trypsin-like serine proteases"/>
    <property type="match status" value="1"/>
</dbReference>
<proteinExistence type="inferred from homology"/>
<accession>A0A8D8RGI8</accession>
<feature type="region of interest" description="Disordered" evidence="3">
    <location>
        <begin position="228"/>
        <end position="254"/>
    </location>
</feature>
<dbReference type="PRINTS" id="PR00722">
    <property type="entry name" value="CHYMOTRYPSIN"/>
</dbReference>
<evidence type="ECO:0000256" key="4">
    <source>
        <dbReference type="SAM" id="Phobius"/>
    </source>
</evidence>
<dbReference type="GO" id="GO:0006508">
    <property type="term" value="P:proteolysis"/>
    <property type="evidence" value="ECO:0007669"/>
    <property type="project" value="UniProtKB-KW"/>
</dbReference>
<keyword evidence="6" id="KW-0645">Protease</keyword>
<evidence type="ECO:0000256" key="1">
    <source>
        <dbReference type="ARBA" id="ARBA00023157"/>
    </source>
</evidence>
<dbReference type="EMBL" id="HBUF01163120">
    <property type="protein sequence ID" value="CAG6650635.1"/>
    <property type="molecule type" value="Transcribed_RNA"/>
</dbReference>
<dbReference type="InterPro" id="IPR043504">
    <property type="entry name" value="Peptidase_S1_PA_chymotrypsin"/>
</dbReference>
<dbReference type="PROSITE" id="PS50240">
    <property type="entry name" value="TRYPSIN_DOM"/>
    <property type="match status" value="1"/>
</dbReference>
<dbReference type="SMART" id="SM00020">
    <property type="entry name" value="Tryp_SPc"/>
    <property type="match status" value="1"/>
</dbReference>
<feature type="domain" description="Peptidase S1" evidence="5">
    <location>
        <begin position="274"/>
        <end position="520"/>
    </location>
</feature>
<evidence type="ECO:0000256" key="2">
    <source>
        <dbReference type="ARBA" id="ARBA00024195"/>
    </source>
</evidence>
<dbReference type="CDD" id="cd00190">
    <property type="entry name" value="Tryp_SPc"/>
    <property type="match status" value="1"/>
</dbReference>
<comment type="similarity">
    <text evidence="2">Belongs to the peptidase S1 family. CLIP subfamily.</text>
</comment>
<dbReference type="FunFam" id="2.40.10.10:FF:000068">
    <property type="entry name" value="transmembrane protease serine 2"/>
    <property type="match status" value="1"/>
</dbReference>
<reference evidence="6" key="1">
    <citation type="submission" date="2021-05" db="EMBL/GenBank/DDBJ databases">
        <authorList>
            <person name="Alioto T."/>
            <person name="Alioto T."/>
            <person name="Gomez Garrido J."/>
        </authorList>
    </citation>
    <scope>NUCLEOTIDE SEQUENCE</scope>
</reference>
<evidence type="ECO:0000256" key="3">
    <source>
        <dbReference type="SAM" id="MobiDB-lite"/>
    </source>
</evidence>
<dbReference type="GO" id="GO:0004252">
    <property type="term" value="F:serine-type endopeptidase activity"/>
    <property type="evidence" value="ECO:0007669"/>
    <property type="project" value="InterPro"/>
</dbReference>
<evidence type="ECO:0000259" key="5">
    <source>
        <dbReference type="PROSITE" id="PS50240"/>
    </source>
</evidence>
<dbReference type="InterPro" id="IPR001314">
    <property type="entry name" value="Peptidase_S1A"/>
</dbReference>
<feature type="transmembrane region" description="Helical" evidence="4">
    <location>
        <begin position="35"/>
        <end position="57"/>
    </location>
</feature>
<keyword evidence="4" id="KW-0812">Transmembrane</keyword>
<evidence type="ECO:0000313" key="6">
    <source>
        <dbReference type="EMBL" id="CAG6650635.1"/>
    </source>
</evidence>
<dbReference type="InterPro" id="IPR001254">
    <property type="entry name" value="Trypsin_dom"/>
</dbReference>
<keyword evidence="1" id="KW-1015">Disulfide bond</keyword>
<dbReference type="AlphaFoldDB" id="A0A8D8RGI8"/>
<dbReference type="SUPFAM" id="SSF50494">
    <property type="entry name" value="Trypsin-like serine proteases"/>
    <property type="match status" value="1"/>
</dbReference>
<protein>
    <submittedName>
        <fullName evidence="6">Serine protease 42</fullName>
    </submittedName>
</protein>
<name>A0A8D8RGI8_9HEMI</name>
<dbReference type="InterPro" id="IPR051487">
    <property type="entry name" value="Ser/Thr_Proteases_Immune/Dev"/>
</dbReference>
<dbReference type="InterPro" id="IPR009003">
    <property type="entry name" value="Peptidase_S1_PA"/>
</dbReference>
<dbReference type="Pfam" id="PF00089">
    <property type="entry name" value="Trypsin"/>
    <property type="match status" value="1"/>
</dbReference>
<keyword evidence="4" id="KW-1133">Transmembrane helix</keyword>
<sequence length="540" mass="61190">MIKFELLEVGQVPTGTSPSQNKKSYWYKYCTRRKIILLLLTLIVMKIIVIIVAYNIFFSEHHNVISANKTIPLDRIDTPFVADSSGKHLNSAEHGYTILNPQILDTPYRVKISSTSERTEKSGEVPYHVHPSFPNQGAEKDQNSEGGSNPREGHLPEGAENFPKLEVNPGPLETKNTSFTSVQTSSNVSETSIIPTTETNRPFVPFKTFFKPKMRYTKPYLVHNMTSTSQSLETSKETTESTPPAIPLTESTGTDKPRTYLCGRRTILNPNFVEVPGINTYFGEYPWMLELFYLERPEKSLFKCGASLIGPDIALTSAHCIKANTEYWVKAGDWYNRDVIDDEFLPEQTRDVIDLRIHPQYSSDTLENNIALLKLSPDIEYADNVSPVCLPDWNLDYEGENCEVTGWGRDGSDIKTYNHYLRKVGMSIIDRHQCQEKLRTSQLGAYFEVTEGYKCAWNRTSDINSCKGDGGGPLICPLRNDSTIFVQVGISAWSVRCEPDMPGLYTNVEYYRDWIDDTITELTQEHTPPPHLRYYKPGGS</sequence>
<organism evidence="6">
    <name type="scientific">Cacopsylla melanoneura</name>
    <dbReference type="NCBI Taxonomy" id="428564"/>
    <lineage>
        <taxon>Eukaryota</taxon>
        <taxon>Metazoa</taxon>
        <taxon>Ecdysozoa</taxon>
        <taxon>Arthropoda</taxon>
        <taxon>Hexapoda</taxon>
        <taxon>Insecta</taxon>
        <taxon>Pterygota</taxon>
        <taxon>Neoptera</taxon>
        <taxon>Paraneoptera</taxon>
        <taxon>Hemiptera</taxon>
        <taxon>Sternorrhyncha</taxon>
        <taxon>Psylloidea</taxon>
        <taxon>Psyllidae</taxon>
        <taxon>Psyllinae</taxon>
        <taxon>Cacopsylla</taxon>
    </lineage>
</organism>
<dbReference type="PANTHER" id="PTHR24256">
    <property type="entry name" value="TRYPTASE-RELATED"/>
    <property type="match status" value="1"/>
</dbReference>
<keyword evidence="6" id="KW-0378">Hydrolase</keyword>
<keyword evidence="4" id="KW-0472">Membrane</keyword>
<feature type="region of interest" description="Disordered" evidence="3">
    <location>
        <begin position="114"/>
        <end position="170"/>
    </location>
</feature>